<feature type="binding site" evidence="10">
    <location>
        <position position="887"/>
    </location>
    <ligand>
        <name>Zn(2+)</name>
        <dbReference type="ChEBI" id="CHEBI:29105"/>
    </ligand>
</feature>
<evidence type="ECO:0000256" key="3">
    <source>
        <dbReference type="ARBA" id="ARBA00022598"/>
    </source>
</evidence>
<dbReference type="SUPFAM" id="SSF50677">
    <property type="entry name" value="ValRS/IleRS/LeuRS editing domain"/>
    <property type="match status" value="1"/>
</dbReference>
<dbReference type="InterPro" id="IPR014729">
    <property type="entry name" value="Rossmann-like_a/b/a_fold"/>
</dbReference>
<dbReference type="SUPFAM" id="SSF47323">
    <property type="entry name" value="Anticodon-binding domain of a subclass of class I aminoacyl-tRNA synthetases"/>
    <property type="match status" value="1"/>
</dbReference>
<dbReference type="Pfam" id="PF00133">
    <property type="entry name" value="tRNA-synt_1"/>
    <property type="match status" value="1"/>
</dbReference>
<proteinExistence type="inferred from homology"/>
<sequence>MSNAYKDTILLPQTDFPMRGDLVKREPERLARWESEGLYGRIINRRKEAGAPRFVLHDGPPFANGDVHMGTALNKVLKDLVVKSKTMAGYEAPFVPGWDCHGLPIEFKVVKQAQGLEPAEIRRRCTEFAEKFIDIQRASFKRLGVFGDWENPYLTMAPGYEAEIVRVFAKLVESEVVYQSKKPVQWSYGAHTALAEAEVEYQDKVSPSIYVKFALTPSAAAKLGIGNASIAIWTTTPWTLPANLGVAVHPDFTYVVGQFDGNGRKEILIVVKELVEALTEKTGMRLVNTLKELKGRELENLTANHPFLERESKIILGQFVTTETGTGAVHIAPGHGADDYVAGQQYGLGVLSPVDDDGLFTEEAGLPDLVGKHVFKSNEWIIELLEKKGVLLAREDYEHSYPHCWRSKTPIIFRAVEQFFISIEDLRRTALTEIDKTEWLPAWGRNRIYGTVEARPDWCISRQRTWGVPLPVFFEDGKAVLCADTARKVADLVEKEGTNVWFELSDEELCERLGLKAGLKKCRDTLDVWIDSGCSHVAVLEKHPELSAPADLYLEATDQHRGWFQSSLMMSVAYRGSAPYKTVLTHGFVVDKDKKKLSKSEAEKAGKPIDAAHFYNKYGSDIVRLWVSSVDWQTEVPFGEDLFKQVAEPYRRLRNTLRILLGNLDGFDPDMDRVAASHMPLLDQWILERLHSVVAECRKAYDRYEFRKVFNELNQFCATDLSAVYIDATKDRMYCDARNSVRRRASQTAMYDIFSSLTRLLAPILAFTADEAWEYAPFTDGSVHEQDFPEPDGSFASGDATKKVNRLLEIRRDVQQVIEERVQAKAFKKNNEAAVTLVVKEGEPVYDLLNDSDFAKEFFIVAEFDVSAGSEFSVKIAKSEHGMCPRCRRYEPIKEDVCERCSGVVARA</sequence>
<evidence type="ECO:0000313" key="14">
    <source>
        <dbReference type="Proteomes" id="UP001374893"/>
    </source>
</evidence>
<dbReference type="Gene3D" id="3.90.740.10">
    <property type="entry name" value="Valyl/Leucyl/Isoleucyl-tRNA synthetase, editing domain"/>
    <property type="match status" value="1"/>
</dbReference>
<evidence type="ECO:0000256" key="1">
    <source>
        <dbReference type="ARBA" id="ARBA00006887"/>
    </source>
</evidence>
<dbReference type="EMBL" id="AP024702">
    <property type="protein sequence ID" value="BCX47169.1"/>
    <property type="molecule type" value="Genomic_DNA"/>
</dbReference>
<dbReference type="PANTHER" id="PTHR42765:SF1">
    <property type="entry name" value="ISOLEUCINE--TRNA LIGASE, MITOCHONDRIAL"/>
    <property type="match status" value="1"/>
</dbReference>
<comment type="subcellular location">
    <subcellularLocation>
        <location evidence="10">Cytoplasm</location>
    </subcellularLocation>
</comment>
<feature type="binding site" evidence="10">
    <location>
        <position position="901"/>
    </location>
    <ligand>
        <name>Zn(2+)</name>
        <dbReference type="ChEBI" id="CHEBI:29105"/>
    </ligand>
</feature>
<keyword evidence="5 10" id="KW-0067">ATP-binding</keyword>
<comment type="domain">
    <text evidence="10">IleRS has two distinct active sites: one for aminoacylation and one for editing. The misactivated valine is translocated from the active site to the editing site, which sterically excludes the correctly activated isoleucine. The single editing site contains two valyl binding pockets, one specific for each substrate (Val-AMP or Val-tRNA(Ile)).</text>
</comment>
<dbReference type="CDD" id="cd07960">
    <property type="entry name" value="Anticodon_Ia_Ile_BEm"/>
    <property type="match status" value="1"/>
</dbReference>
<feature type="short sequence motif" description="'KMSKS' region" evidence="10">
    <location>
        <begin position="596"/>
        <end position="600"/>
    </location>
</feature>
<evidence type="ECO:0000256" key="9">
    <source>
        <dbReference type="ARBA" id="ARBA00048359"/>
    </source>
</evidence>
<keyword evidence="10" id="KW-0862">Zinc</keyword>
<name>A0ABM7RCT4_9BACT</name>
<keyword evidence="14" id="KW-1185">Reference proteome</keyword>
<evidence type="ECO:0000256" key="4">
    <source>
        <dbReference type="ARBA" id="ARBA00022741"/>
    </source>
</evidence>
<dbReference type="InterPro" id="IPR050081">
    <property type="entry name" value="Ile-tRNA_ligase"/>
</dbReference>
<gene>
    <name evidence="10 13" type="primary">ileS</name>
    <name evidence="13" type="ORF">HAHE_10770</name>
</gene>
<dbReference type="SUPFAM" id="SSF52374">
    <property type="entry name" value="Nucleotidylyl transferase"/>
    <property type="match status" value="1"/>
</dbReference>
<evidence type="ECO:0000256" key="7">
    <source>
        <dbReference type="ARBA" id="ARBA00023146"/>
    </source>
</evidence>
<evidence type="ECO:0000256" key="10">
    <source>
        <dbReference type="HAMAP-Rule" id="MF_02002"/>
    </source>
</evidence>
<accession>A0ABM7RCT4</accession>
<feature type="short sequence motif" description="'HIGH' region" evidence="10">
    <location>
        <begin position="61"/>
        <end position="71"/>
    </location>
</feature>
<feature type="domain" description="Methionyl/Valyl/Leucyl/Isoleucyl-tRNA synthetase anticodon-binding" evidence="12">
    <location>
        <begin position="683"/>
        <end position="835"/>
    </location>
</feature>
<dbReference type="EC" id="6.1.1.5" evidence="10"/>
<dbReference type="PANTHER" id="PTHR42765">
    <property type="entry name" value="SOLEUCYL-TRNA SYNTHETASE"/>
    <property type="match status" value="1"/>
</dbReference>
<keyword evidence="7 10" id="KW-0030">Aminoacyl-tRNA synthetase</keyword>
<evidence type="ECO:0000313" key="13">
    <source>
        <dbReference type="EMBL" id="BCX47169.1"/>
    </source>
</evidence>
<comment type="function">
    <text evidence="8 10">Catalyzes the attachment of isoleucine to tRNA(Ile). As IleRS can inadvertently accommodate and process structurally similar amino acids such as valine, to avoid such errors it has two additional distinct tRNA(Ile)-dependent editing activities. One activity is designated as 'pretransfer' editing and involves the hydrolysis of activated Val-AMP. The other activity is designated 'posttransfer' editing and involves deacylation of mischarged Val-tRNA(Ile).</text>
</comment>
<dbReference type="HAMAP" id="MF_02002">
    <property type="entry name" value="Ile_tRNA_synth_type1"/>
    <property type="match status" value="1"/>
</dbReference>
<comment type="subunit">
    <text evidence="10">Monomer.</text>
</comment>
<dbReference type="PROSITE" id="PS00178">
    <property type="entry name" value="AA_TRNA_LIGASE_I"/>
    <property type="match status" value="1"/>
</dbReference>
<evidence type="ECO:0000256" key="6">
    <source>
        <dbReference type="ARBA" id="ARBA00022917"/>
    </source>
</evidence>
<dbReference type="Pfam" id="PF08264">
    <property type="entry name" value="Anticodon_1"/>
    <property type="match status" value="1"/>
</dbReference>
<comment type="catalytic activity">
    <reaction evidence="9 10">
        <text>tRNA(Ile) + L-isoleucine + ATP = L-isoleucyl-tRNA(Ile) + AMP + diphosphate</text>
        <dbReference type="Rhea" id="RHEA:11060"/>
        <dbReference type="Rhea" id="RHEA-COMP:9666"/>
        <dbReference type="Rhea" id="RHEA-COMP:9695"/>
        <dbReference type="ChEBI" id="CHEBI:30616"/>
        <dbReference type="ChEBI" id="CHEBI:33019"/>
        <dbReference type="ChEBI" id="CHEBI:58045"/>
        <dbReference type="ChEBI" id="CHEBI:78442"/>
        <dbReference type="ChEBI" id="CHEBI:78528"/>
        <dbReference type="ChEBI" id="CHEBI:456215"/>
        <dbReference type="EC" id="6.1.1.5"/>
    </reaction>
</comment>
<dbReference type="InterPro" id="IPR033708">
    <property type="entry name" value="Anticodon_Ile_BEm"/>
</dbReference>
<feature type="binding site" evidence="10">
    <location>
        <position position="599"/>
    </location>
    <ligand>
        <name>ATP</name>
        <dbReference type="ChEBI" id="CHEBI:30616"/>
    </ligand>
</feature>
<dbReference type="InterPro" id="IPR013155">
    <property type="entry name" value="M/V/L/I-tRNA-synth_anticd-bd"/>
</dbReference>
<feature type="binding site" evidence="10">
    <location>
        <position position="555"/>
    </location>
    <ligand>
        <name>L-isoleucyl-5'-AMP</name>
        <dbReference type="ChEBI" id="CHEBI:178002"/>
    </ligand>
</feature>
<keyword evidence="6 10" id="KW-0648">Protein biosynthesis</keyword>
<dbReference type="InterPro" id="IPR009080">
    <property type="entry name" value="tRNAsynth_Ia_anticodon-bd"/>
</dbReference>
<dbReference type="Gene3D" id="1.10.730.20">
    <property type="match status" value="1"/>
</dbReference>
<evidence type="ECO:0000259" key="12">
    <source>
        <dbReference type="Pfam" id="PF08264"/>
    </source>
</evidence>
<comment type="similarity">
    <text evidence="1 10">Belongs to the class-I aminoacyl-tRNA synthetase family. IleS type 1 subfamily.</text>
</comment>
<feature type="binding site" evidence="10">
    <location>
        <position position="898"/>
    </location>
    <ligand>
        <name>Zn(2+)</name>
        <dbReference type="ChEBI" id="CHEBI:29105"/>
    </ligand>
</feature>
<evidence type="ECO:0000256" key="8">
    <source>
        <dbReference type="ARBA" id="ARBA00025217"/>
    </source>
</evidence>
<evidence type="ECO:0000256" key="2">
    <source>
        <dbReference type="ARBA" id="ARBA00022490"/>
    </source>
</evidence>
<feature type="domain" description="Aminoacyl-tRNA synthetase class Ia" evidence="11">
    <location>
        <begin position="29"/>
        <end position="634"/>
    </location>
</feature>
<dbReference type="PRINTS" id="PR00984">
    <property type="entry name" value="TRNASYNTHILE"/>
</dbReference>
<protein>
    <recommendedName>
        <fullName evidence="10">Isoleucine--tRNA ligase</fullName>
        <ecNumber evidence="10">6.1.1.5</ecNumber>
    </recommendedName>
    <alternativeName>
        <fullName evidence="10">Isoleucyl-tRNA synthetase</fullName>
        <shortName evidence="10">IleRS</shortName>
    </alternativeName>
</protein>
<keyword evidence="2 10" id="KW-0963">Cytoplasm</keyword>
<dbReference type="InterPro" id="IPR001412">
    <property type="entry name" value="aa-tRNA-synth_I_CS"/>
</dbReference>
<reference evidence="13 14" key="1">
    <citation type="submission" date="2021-06" db="EMBL/GenBank/DDBJ databases">
        <title>Complete genome of Haloferula helveola possessing various polysaccharide degrading enzymes.</title>
        <authorList>
            <person name="Takami H."/>
            <person name="Huang C."/>
            <person name="Hamasaki K."/>
        </authorList>
    </citation>
    <scope>NUCLEOTIDE SEQUENCE [LARGE SCALE GENOMIC DNA]</scope>
    <source>
        <strain evidence="13 14">CN-1</strain>
    </source>
</reference>
<feature type="binding site" evidence="10">
    <location>
        <position position="884"/>
    </location>
    <ligand>
        <name>Zn(2+)</name>
        <dbReference type="ChEBI" id="CHEBI:29105"/>
    </ligand>
</feature>
<dbReference type="InterPro" id="IPR002300">
    <property type="entry name" value="aa-tRNA-synth_Ia"/>
</dbReference>
<organism evidence="13 14">
    <name type="scientific">Haloferula helveola</name>
    <dbReference type="NCBI Taxonomy" id="490095"/>
    <lineage>
        <taxon>Bacteria</taxon>
        <taxon>Pseudomonadati</taxon>
        <taxon>Verrucomicrobiota</taxon>
        <taxon>Verrucomicrobiia</taxon>
        <taxon>Verrucomicrobiales</taxon>
        <taxon>Verrucomicrobiaceae</taxon>
        <taxon>Haloferula</taxon>
    </lineage>
</organism>
<dbReference type="Proteomes" id="UP001374893">
    <property type="component" value="Chromosome"/>
</dbReference>
<dbReference type="Gene3D" id="1.10.10.830">
    <property type="entry name" value="Ile-tRNA synthetase CP2 domain-like"/>
    <property type="match status" value="1"/>
</dbReference>
<dbReference type="InterPro" id="IPR009008">
    <property type="entry name" value="Val/Leu/Ile-tRNA-synth_edit"/>
</dbReference>
<evidence type="ECO:0000259" key="11">
    <source>
        <dbReference type="Pfam" id="PF00133"/>
    </source>
</evidence>
<keyword evidence="3 10" id="KW-0436">Ligase</keyword>
<dbReference type="Gene3D" id="3.40.50.620">
    <property type="entry name" value="HUPs"/>
    <property type="match status" value="2"/>
</dbReference>
<dbReference type="GO" id="GO:0016874">
    <property type="term" value="F:ligase activity"/>
    <property type="evidence" value="ECO:0007669"/>
    <property type="project" value="UniProtKB-KW"/>
</dbReference>
<evidence type="ECO:0000256" key="5">
    <source>
        <dbReference type="ARBA" id="ARBA00022840"/>
    </source>
</evidence>
<dbReference type="InterPro" id="IPR023585">
    <property type="entry name" value="Ile-tRNA-ligase_type1"/>
</dbReference>
<keyword evidence="4 10" id="KW-0547">Nucleotide-binding</keyword>
<keyword evidence="10" id="KW-0479">Metal-binding</keyword>
<dbReference type="InterPro" id="IPR002301">
    <property type="entry name" value="Ile-tRNA-ligase"/>
</dbReference>
<dbReference type="RefSeq" id="WP_338689219.1">
    <property type="nucleotide sequence ID" value="NZ_AP024702.1"/>
</dbReference>
<dbReference type="NCBIfam" id="TIGR00392">
    <property type="entry name" value="ileS"/>
    <property type="match status" value="1"/>
</dbReference>
<comment type="cofactor">
    <cofactor evidence="10">
        <name>Zn(2+)</name>
        <dbReference type="ChEBI" id="CHEBI:29105"/>
    </cofactor>
    <text evidence="10">Binds 1 zinc ion per subunit.</text>
</comment>